<feature type="region of interest" description="Disordered" evidence="1">
    <location>
        <begin position="1"/>
        <end position="24"/>
    </location>
</feature>
<evidence type="ECO:0000256" key="1">
    <source>
        <dbReference type="SAM" id="MobiDB-lite"/>
    </source>
</evidence>
<feature type="non-terminal residue" evidence="2">
    <location>
        <position position="108"/>
    </location>
</feature>
<organism evidence="2 3">
    <name type="scientific">Panicum virgatum</name>
    <name type="common">Blackwell switchgrass</name>
    <dbReference type="NCBI Taxonomy" id="38727"/>
    <lineage>
        <taxon>Eukaryota</taxon>
        <taxon>Viridiplantae</taxon>
        <taxon>Streptophyta</taxon>
        <taxon>Embryophyta</taxon>
        <taxon>Tracheophyta</taxon>
        <taxon>Spermatophyta</taxon>
        <taxon>Magnoliopsida</taxon>
        <taxon>Liliopsida</taxon>
        <taxon>Poales</taxon>
        <taxon>Poaceae</taxon>
        <taxon>PACMAD clade</taxon>
        <taxon>Panicoideae</taxon>
        <taxon>Panicodae</taxon>
        <taxon>Paniceae</taxon>
        <taxon>Panicinae</taxon>
        <taxon>Panicum</taxon>
        <taxon>Panicum sect. Hiantes</taxon>
    </lineage>
</organism>
<dbReference type="Proteomes" id="UP000823388">
    <property type="component" value="Chromosome 2K"/>
</dbReference>
<name>A0A8T0WJA7_PANVG</name>
<reference evidence="2" key="1">
    <citation type="submission" date="2020-05" db="EMBL/GenBank/DDBJ databases">
        <title>WGS assembly of Panicum virgatum.</title>
        <authorList>
            <person name="Lovell J.T."/>
            <person name="Jenkins J."/>
            <person name="Shu S."/>
            <person name="Juenger T.E."/>
            <person name="Schmutz J."/>
        </authorList>
    </citation>
    <scope>NUCLEOTIDE SEQUENCE</scope>
    <source>
        <strain evidence="2">AP13</strain>
    </source>
</reference>
<accession>A0A8T0WJA7</accession>
<dbReference type="EMBL" id="CM029039">
    <property type="protein sequence ID" value="KAG2645294.1"/>
    <property type="molecule type" value="Genomic_DNA"/>
</dbReference>
<keyword evidence="3" id="KW-1185">Reference proteome</keyword>
<feature type="non-terminal residue" evidence="2">
    <location>
        <position position="1"/>
    </location>
</feature>
<sequence>ARPPAPETGNDQVRPPTTADPDRTCLIERFPGPKGWTVIEIPSTPDSRDAVHKRRLRFVPRLATAPPRSRRFPPPYPCSRPDCIHGAAPPAARSEAFFFQDRQQASQL</sequence>
<evidence type="ECO:0000313" key="2">
    <source>
        <dbReference type="EMBL" id="KAG2645294.1"/>
    </source>
</evidence>
<evidence type="ECO:0000313" key="3">
    <source>
        <dbReference type="Proteomes" id="UP000823388"/>
    </source>
</evidence>
<proteinExistence type="predicted"/>
<protein>
    <submittedName>
        <fullName evidence="2">Uncharacterized protein</fullName>
    </submittedName>
</protein>
<gene>
    <name evidence="2" type="ORF">PVAP13_2KG425805</name>
</gene>
<comment type="caution">
    <text evidence="2">The sequence shown here is derived from an EMBL/GenBank/DDBJ whole genome shotgun (WGS) entry which is preliminary data.</text>
</comment>
<dbReference type="AlphaFoldDB" id="A0A8T0WJA7"/>